<feature type="region of interest" description="Disordered" evidence="1">
    <location>
        <begin position="219"/>
        <end position="243"/>
    </location>
</feature>
<feature type="region of interest" description="Disordered" evidence="1">
    <location>
        <begin position="303"/>
        <end position="335"/>
    </location>
</feature>
<evidence type="ECO:0000256" key="1">
    <source>
        <dbReference type="SAM" id="MobiDB-lite"/>
    </source>
</evidence>
<reference evidence="2 3" key="1">
    <citation type="submission" date="2024-01" db="EMBL/GenBank/DDBJ databases">
        <title>The genomes of 5 underutilized Papilionoideae crops provide insights into root nodulation and disease resistanc.</title>
        <authorList>
            <person name="Jiang F."/>
        </authorList>
    </citation>
    <scope>NUCLEOTIDE SEQUENCE [LARGE SCALE GENOMIC DNA]</scope>
    <source>
        <strain evidence="2">LVBAO_FW01</strain>
        <tissue evidence="2">Leaves</tissue>
    </source>
</reference>
<feature type="compositionally biased region" description="Basic and acidic residues" evidence="1">
    <location>
        <begin position="322"/>
        <end position="335"/>
    </location>
</feature>
<organism evidence="2 3">
    <name type="scientific">Canavalia gladiata</name>
    <name type="common">Sword bean</name>
    <name type="synonym">Dolichos gladiatus</name>
    <dbReference type="NCBI Taxonomy" id="3824"/>
    <lineage>
        <taxon>Eukaryota</taxon>
        <taxon>Viridiplantae</taxon>
        <taxon>Streptophyta</taxon>
        <taxon>Embryophyta</taxon>
        <taxon>Tracheophyta</taxon>
        <taxon>Spermatophyta</taxon>
        <taxon>Magnoliopsida</taxon>
        <taxon>eudicotyledons</taxon>
        <taxon>Gunneridae</taxon>
        <taxon>Pentapetalae</taxon>
        <taxon>rosids</taxon>
        <taxon>fabids</taxon>
        <taxon>Fabales</taxon>
        <taxon>Fabaceae</taxon>
        <taxon>Papilionoideae</taxon>
        <taxon>50 kb inversion clade</taxon>
        <taxon>NPAAA clade</taxon>
        <taxon>indigoferoid/millettioid clade</taxon>
        <taxon>Phaseoleae</taxon>
        <taxon>Canavalia</taxon>
    </lineage>
</organism>
<dbReference type="AlphaFoldDB" id="A0AAN9KZA9"/>
<feature type="compositionally biased region" description="Polar residues" evidence="1">
    <location>
        <begin position="219"/>
        <end position="236"/>
    </location>
</feature>
<dbReference type="EMBL" id="JAYMYQ010000006">
    <property type="protein sequence ID" value="KAK7324158.1"/>
    <property type="molecule type" value="Genomic_DNA"/>
</dbReference>
<gene>
    <name evidence="2" type="ORF">VNO77_27681</name>
</gene>
<feature type="compositionally biased region" description="Basic and acidic residues" evidence="1">
    <location>
        <begin position="305"/>
        <end position="315"/>
    </location>
</feature>
<evidence type="ECO:0000313" key="3">
    <source>
        <dbReference type="Proteomes" id="UP001367508"/>
    </source>
</evidence>
<evidence type="ECO:0000313" key="2">
    <source>
        <dbReference type="EMBL" id="KAK7324158.1"/>
    </source>
</evidence>
<comment type="caution">
    <text evidence="2">The sequence shown here is derived from an EMBL/GenBank/DDBJ whole genome shotgun (WGS) entry which is preliminary data.</text>
</comment>
<name>A0AAN9KZA9_CANGL</name>
<dbReference type="Proteomes" id="UP001367508">
    <property type="component" value="Unassembled WGS sequence"/>
</dbReference>
<sequence>MVILARARRRKSCPWIQARVCRNIRSIDSITGFDILFEIKSGIRSHVEDWIDILDLQTGYKRMYLFVMNTMSTKSFGTQGVLNAGHTLVGACNRLAALVPVKPSRQARAYIVVVHDEADGLVLILQKTSQKVGAQLSLERNNRISSGPFYLRTPLAPSVHNFWHHHPKIIMFPEYAHTSKENAVTGLALIRLFGREFCLHSKEALKILKGRSSRRPSLSFASYRQVSTRSQGNSRDPGQGYTCKHPSIVITQSQAHITASSNKTGLDYQVNITVSILMLLTFDLVNVVRFMTLANKTLSNTVLERPSRSATERPLDSMTKGVDADSRPRILGLHD</sequence>
<proteinExistence type="predicted"/>
<keyword evidence="3" id="KW-1185">Reference proteome</keyword>
<protein>
    <submittedName>
        <fullName evidence="2">Uncharacterized protein</fullName>
    </submittedName>
</protein>
<accession>A0AAN9KZA9</accession>